<evidence type="ECO:0000313" key="3">
    <source>
        <dbReference type="Proteomes" id="UP000794436"/>
    </source>
</evidence>
<name>A0A8K1CDJ8_PYTOL</name>
<evidence type="ECO:0000313" key="2">
    <source>
        <dbReference type="EMBL" id="TMW60312.1"/>
    </source>
</evidence>
<dbReference type="AlphaFoldDB" id="A0A8K1CDJ8"/>
<organism evidence="2 3">
    <name type="scientific">Pythium oligandrum</name>
    <name type="common">Mycoparasitic fungus</name>
    <dbReference type="NCBI Taxonomy" id="41045"/>
    <lineage>
        <taxon>Eukaryota</taxon>
        <taxon>Sar</taxon>
        <taxon>Stramenopiles</taxon>
        <taxon>Oomycota</taxon>
        <taxon>Peronosporomycetes</taxon>
        <taxon>Pythiales</taxon>
        <taxon>Pythiaceae</taxon>
        <taxon>Pythium</taxon>
    </lineage>
</organism>
<feature type="compositionally biased region" description="Low complexity" evidence="1">
    <location>
        <begin position="157"/>
        <end position="169"/>
    </location>
</feature>
<dbReference type="Proteomes" id="UP000794436">
    <property type="component" value="Unassembled WGS sequence"/>
</dbReference>
<feature type="region of interest" description="Disordered" evidence="1">
    <location>
        <begin position="85"/>
        <end position="109"/>
    </location>
</feature>
<protein>
    <submittedName>
        <fullName evidence="2">Uncharacterized protein</fullName>
    </submittedName>
</protein>
<dbReference type="EMBL" id="SPLM01000108">
    <property type="protein sequence ID" value="TMW60312.1"/>
    <property type="molecule type" value="Genomic_DNA"/>
</dbReference>
<dbReference type="OrthoDB" id="10676177at2759"/>
<feature type="region of interest" description="Disordered" evidence="1">
    <location>
        <begin position="191"/>
        <end position="283"/>
    </location>
</feature>
<evidence type="ECO:0000256" key="1">
    <source>
        <dbReference type="SAM" id="MobiDB-lite"/>
    </source>
</evidence>
<keyword evidence="3" id="KW-1185">Reference proteome</keyword>
<proteinExistence type="predicted"/>
<gene>
    <name evidence="2" type="ORF">Poli38472_000354</name>
</gene>
<comment type="caution">
    <text evidence="2">The sequence shown here is derived from an EMBL/GenBank/DDBJ whole genome shotgun (WGS) entry which is preliminary data.</text>
</comment>
<sequence length="283" mass="30408">MQGLVSASLVTFVVVAGIAAVGWLRYRANPVDNGKKNDDERVDNDVQIVVDESQNQVKPLLCSVATSPFRQPFVTALRDRLETRVPRKFSSSSESDTTEVDTKHGGEESRAMKMSVAGYHAVKAKANNLSSFVRQCVSNIERTQSAPIDPPVVRPISLQNSQSPSNQSDSEPEIAVPEEHMTSLVAATDCEPTKAENPAEDAVEPAKGPVSKLPRPGNFAKRPSIPSAGPLASVPTPTIPVPSEDSVPQASEKAPLAPRKSNLGRLQQFQQLVPSNQARVTTN</sequence>
<reference evidence="2" key="1">
    <citation type="submission" date="2019-03" db="EMBL/GenBank/DDBJ databases">
        <title>Long read genome sequence of the mycoparasitic Pythium oligandrum ATCC 38472 isolated from sugarbeet rhizosphere.</title>
        <authorList>
            <person name="Gaulin E."/>
        </authorList>
    </citation>
    <scope>NUCLEOTIDE SEQUENCE</scope>
    <source>
        <strain evidence="2">ATCC 38472_TT</strain>
    </source>
</reference>
<feature type="compositionally biased region" description="Polar residues" evidence="1">
    <location>
        <begin position="264"/>
        <end position="283"/>
    </location>
</feature>
<feature type="compositionally biased region" description="Basic and acidic residues" evidence="1">
    <location>
        <begin position="100"/>
        <end position="109"/>
    </location>
</feature>
<feature type="region of interest" description="Disordered" evidence="1">
    <location>
        <begin position="146"/>
        <end position="174"/>
    </location>
</feature>
<accession>A0A8K1CDJ8</accession>